<organism evidence="2 3">
    <name type="scientific">Dictyobacter formicarum</name>
    <dbReference type="NCBI Taxonomy" id="2778368"/>
    <lineage>
        <taxon>Bacteria</taxon>
        <taxon>Bacillati</taxon>
        <taxon>Chloroflexota</taxon>
        <taxon>Ktedonobacteria</taxon>
        <taxon>Ktedonobacterales</taxon>
        <taxon>Dictyobacteraceae</taxon>
        <taxon>Dictyobacter</taxon>
    </lineage>
</organism>
<sequence>MTSETVRQWCLTFGQTSANELRRRRPRCGDTWHLDEVYLKINGKTHSLWRAVDQDGNVLDILVQSRRNKKAAKRFFAPRFSKGYNTFHA</sequence>
<evidence type="ECO:0000259" key="1">
    <source>
        <dbReference type="Pfam" id="PF13610"/>
    </source>
</evidence>
<dbReference type="InterPro" id="IPR032874">
    <property type="entry name" value="DDE_dom"/>
</dbReference>
<dbReference type="EMBL" id="BNJJ01000025">
    <property type="protein sequence ID" value="GHO88573.1"/>
    <property type="molecule type" value="Genomic_DNA"/>
</dbReference>
<dbReference type="PANTHER" id="PTHR35528:SF3">
    <property type="entry name" value="BLL1675 PROTEIN"/>
    <property type="match status" value="1"/>
</dbReference>
<dbReference type="Pfam" id="PF13610">
    <property type="entry name" value="DDE_Tnp_IS240"/>
    <property type="match status" value="1"/>
</dbReference>
<proteinExistence type="predicted"/>
<dbReference type="Proteomes" id="UP000635565">
    <property type="component" value="Unassembled WGS sequence"/>
</dbReference>
<reference evidence="2 3" key="1">
    <citation type="journal article" date="2021" name="Int. J. Syst. Evol. Microbiol.">
        <title>Reticulibacter mediterranei gen. nov., sp. nov., within the new family Reticulibacteraceae fam. nov., and Ktedonospora formicarum gen. nov., sp. nov., Ktedonobacter robiniae sp. nov., Dictyobacter formicarum sp. nov. and Dictyobacter arantiisoli sp. nov., belonging to the class Ktedonobacteria.</title>
        <authorList>
            <person name="Yabe S."/>
            <person name="Zheng Y."/>
            <person name="Wang C.M."/>
            <person name="Sakai Y."/>
            <person name="Abe K."/>
            <person name="Yokota A."/>
            <person name="Donadio S."/>
            <person name="Cavaletti L."/>
            <person name="Monciardini P."/>
        </authorList>
    </citation>
    <scope>NUCLEOTIDE SEQUENCE [LARGE SCALE GENOMIC DNA]</scope>
    <source>
        <strain evidence="2 3">SOSP1-9</strain>
    </source>
</reference>
<evidence type="ECO:0000313" key="3">
    <source>
        <dbReference type="Proteomes" id="UP000635565"/>
    </source>
</evidence>
<dbReference type="PANTHER" id="PTHR35528">
    <property type="entry name" value="BLL1675 PROTEIN"/>
    <property type="match status" value="1"/>
</dbReference>
<evidence type="ECO:0000313" key="2">
    <source>
        <dbReference type="EMBL" id="GHO88573.1"/>
    </source>
</evidence>
<feature type="domain" description="DDE" evidence="1">
    <location>
        <begin position="30"/>
        <end position="81"/>
    </location>
</feature>
<accession>A0ABQ3VRW8</accession>
<comment type="caution">
    <text evidence="2">The sequence shown here is derived from an EMBL/GenBank/DDBJ whole genome shotgun (WGS) entry which is preliminary data.</text>
</comment>
<keyword evidence="3" id="KW-1185">Reference proteome</keyword>
<gene>
    <name evidence="2" type="ORF">KSZ_65790</name>
</gene>
<dbReference type="InterPro" id="IPR052183">
    <property type="entry name" value="IS_Transposase"/>
</dbReference>
<protein>
    <recommendedName>
        <fullName evidence="1">DDE domain-containing protein</fullName>
    </recommendedName>
</protein>
<name>A0ABQ3VRW8_9CHLR</name>